<evidence type="ECO:0000313" key="2">
    <source>
        <dbReference type="Proteomes" id="UP001176961"/>
    </source>
</evidence>
<evidence type="ECO:0000313" key="1">
    <source>
        <dbReference type="EMBL" id="CAJ0597369.1"/>
    </source>
</evidence>
<dbReference type="AlphaFoldDB" id="A0AA36GSB7"/>
<keyword evidence="2" id="KW-1185">Reference proteome</keyword>
<comment type="caution">
    <text evidence="1">The sequence shown here is derived from an EMBL/GenBank/DDBJ whole genome shotgun (WGS) entry which is preliminary data.</text>
</comment>
<proteinExistence type="predicted"/>
<sequence length="136" mass="15668">MGDDEAARKKAFDEVFNPNSICAWLCNMSSEEMEEWKNMIAGFVYKFREVSPPPRARGRRGGARPQQAHRYEPTDKIKARFWTAKANVNTWIADGSVVEVISGNWARFGLIMNHGIRMFIEPGSFDRYEFVISYLP</sequence>
<organism evidence="1 2">
    <name type="scientific">Cylicocyclus nassatus</name>
    <name type="common">Nematode worm</name>
    <dbReference type="NCBI Taxonomy" id="53992"/>
    <lineage>
        <taxon>Eukaryota</taxon>
        <taxon>Metazoa</taxon>
        <taxon>Ecdysozoa</taxon>
        <taxon>Nematoda</taxon>
        <taxon>Chromadorea</taxon>
        <taxon>Rhabditida</taxon>
        <taxon>Rhabditina</taxon>
        <taxon>Rhabditomorpha</taxon>
        <taxon>Strongyloidea</taxon>
        <taxon>Strongylidae</taxon>
        <taxon>Cylicocyclus</taxon>
    </lineage>
</organism>
<accession>A0AA36GSB7</accession>
<protein>
    <submittedName>
        <fullName evidence="1">Uncharacterized protein</fullName>
    </submittedName>
</protein>
<dbReference type="EMBL" id="CATQJL010000223">
    <property type="protein sequence ID" value="CAJ0597369.1"/>
    <property type="molecule type" value="Genomic_DNA"/>
</dbReference>
<gene>
    <name evidence="1" type="ORF">CYNAS_LOCUS9352</name>
</gene>
<reference evidence="1" key="1">
    <citation type="submission" date="2023-07" db="EMBL/GenBank/DDBJ databases">
        <authorList>
            <consortium name="CYATHOMIX"/>
        </authorList>
    </citation>
    <scope>NUCLEOTIDE SEQUENCE</scope>
    <source>
        <strain evidence="1">N/A</strain>
    </source>
</reference>
<dbReference type="Proteomes" id="UP001176961">
    <property type="component" value="Unassembled WGS sequence"/>
</dbReference>
<name>A0AA36GSB7_CYLNA</name>